<protein>
    <recommendedName>
        <fullName evidence="5">Lipoprotein</fullName>
    </recommendedName>
</protein>
<evidence type="ECO:0008006" key="5">
    <source>
        <dbReference type="Google" id="ProtNLM"/>
    </source>
</evidence>
<accession>A0AAX2GWQ9</accession>
<dbReference type="EMBL" id="CP014227">
    <property type="protein sequence ID" value="AMD85382.1"/>
    <property type="molecule type" value="Genomic_DNA"/>
</dbReference>
<reference evidence="2 4" key="2">
    <citation type="submission" date="2017-06" db="EMBL/GenBank/DDBJ databases">
        <authorList>
            <consortium name="Pathogen Informatics"/>
        </authorList>
    </citation>
    <scope>NUCLEOTIDE SEQUENCE [LARGE SCALE GENOMIC DNA]</scope>
    <source>
        <strain evidence="2 4">NCTC12947</strain>
    </source>
</reference>
<reference evidence="1 3" key="1">
    <citation type="submission" date="2016-02" db="EMBL/GenBank/DDBJ databases">
        <authorList>
            <person name="Holder M.E."/>
            <person name="Ajami N.J."/>
            <person name="Petrosino J.F."/>
        </authorList>
    </citation>
    <scope>NUCLEOTIDE SEQUENCE [LARGE SCALE GENOMIC DNA]</scope>
    <source>
        <strain evidence="1 3">CCUG 32990</strain>
    </source>
</reference>
<evidence type="ECO:0000313" key="1">
    <source>
        <dbReference type="EMBL" id="AMD85382.1"/>
    </source>
</evidence>
<dbReference type="Proteomes" id="UP000065822">
    <property type="component" value="Chromosome"/>
</dbReference>
<gene>
    <name evidence="1" type="ORF">AXF12_07575</name>
    <name evidence="2" type="ORF">SAMEA44541418_00182</name>
</gene>
<evidence type="ECO:0000313" key="2">
    <source>
        <dbReference type="EMBL" id="SNV02183.1"/>
    </source>
</evidence>
<organism evidence="2 4">
    <name type="scientific">Capnocytophaga haemolytica</name>
    <dbReference type="NCBI Taxonomy" id="45243"/>
    <lineage>
        <taxon>Bacteria</taxon>
        <taxon>Pseudomonadati</taxon>
        <taxon>Bacteroidota</taxon>
        <taxon>Flavobacteriia</taxon>
        <taxon>Flavobacteriales</taxon>
        <taxon>Flavobacteriaceae</taxon>
        <taxon>Capnocytophaga</taxon>
    </lineage>
</organism>
<proteinExistence type="predicted"/>
<keyword evidence="3" id="KW-1185">Reference proteome</keyword>
<dbReference type="EMBL" id="LT906449">
    <property type="protein sequence ID" value="SNV02183.1"/>
    <property type="molecule type" value="Genomic_DNA"/>
</dbReference>
<dbReference type="Proteomes" id="UP000215539">
    <property type="component" value="Chromosome 1"/>
</dbReference>
<dbReference type="AlphaFoldDB" id="A0AAX2GWQ9"/>
<sequence length="369" mass="42221">MKRFNSIKKWVVALGVITLFTTCSKSDDEKVYTPAEARQAIQNTIDGLYRCMQTLNDGSFSQFFYNLVFSKGDKSGGNSDQWVQTLWFALEDDLGRDKIVDDPNSSFVFHKLKATYAWDITNKKWVKEGDSKVLTLKFPSTKEGKTNNATFVLTNYEDTEVTVENKKARYPTRGNAYFTVDGLRVFEVTIDNIKYEQYNNIFIPSLVDIVVIANPFTARLQAKKAEKEHYTFAFSMATSQGCDFGVKADIRLKHSDFDNVTSFQELVKSVAAEAYKDDLRVYTTADVEGMYRGKNKDYKPSIDEVNTYVKTLVFKGDSHIADLKYNKENGKFSPDLIFSDGSQDKAEKYVKDFDSQVNRIFKKFIDNEN</sequence>
<name>A0AAX2GWQ9_9FLAO</name>
<dbReference type="RefSeq" id="WP_066429903.1">
    <property type="nucleotide sequence ID" value="NZ_CP014227.1"/>
</dbReference>
<evidence type="ECO:0000313" key="3">
    <source>
        <dbReference type="Proteomes" id="UP000065822"/>
    </source>
</evidence>
<dbReference type="KEGG" id="chg:AXF12_07575"/>
<evidence type="ECO:0000313" key="4">
    <source>
        <dbReference type="Proteomes" id="UP000215539"/>
    </source>
</evidence>